<keyword evidence="2" id="KW-0812">Transmembrane</keyword>
<reference evidence="5 6" key="1">
    <citation type="submission" date="2019-05" db="EMBL/GenBank/DDBJ databases">
        <title>Genomes sequences of two Nocardia cyriacigeorgica environmental isolates, type strains Nocardia asteroides ATCC 19247 and Nocardia cyriacigeorgica DSM 44484.</title>
        <authorList>
            <person name="Vautrin F."/>
            <person name="Bergeron E."/>
            <person name="Dubost A."/>
            <person name="Abrouk D."/>
            <person name="Rodriguez Nava V."/>
            <person name="Pujic P."/>
        </authorList>
    </citation>
    <scope>NUCLEOTIDE SEQUENCE [LARGE SCALE GENOMIC DNA]</scope>
    <source>
        <strain evidence="4 6">EML 1456</strain>
        <strain evidence="3 5">EML 446</strain>
    </source>
</reference>
<organism evidence="4 6">
    <name type="scientific">Nocardia cyriacigeorgica</name>
    <dbReference type="NCBI Taxonomy" id="135487"/>
    <lineage>
        <taxon>Bacteria</taxon>
        <taxon>Bacillati</taxon>
        <taxon>Actinomycetota</taxon>
        <taxon>Actinomycetes</taxon>
        <taxon>Mycobacteriales</taxon>
        <taxon>Nocardiaceae</taxon>
        <taxon>Nocardia</taxon>
    </lineage>
</organism>
<dbReference type="Proteomes" id="UP000308349">
    <property type="component" value="Unassembled WGS sequence"/>
</dbReference>
<dbReference type="EMBL" id="VBUU01000012">
    <property type="protein sequence ID" value="TLG10240.1"/>
    <property type="molecule type" value="Genomic_DNA"/>
</dbReference>
<feature type="transmembrane region" description="Helical" evidence="2">
    <location>
        <begin position="80"/>
        <end position="98"/>
    </location>
</feature>
<feature type="region of interest" description="Disordered" evidence="1">
    <location>
        <begin position="161"/>
        <end position="180"/>
    </location>
</feature>
<dbReference type="OrthoDB" id="4164470at2"/>
<evidence type="ECO:0000256" key="2">
    <source>
        <dbReference type="SAM" id="Phobius"/>
    </source>
</evidence>
<evidence type="ECO:0000313" key="4">
    <source>
        <dbReference type="EMBL" id="TLG10240.1"/>
    </source>
</evidence>
<dbReference type="RefSeq" id="WP_138452198.1">
    <property type="nucleotide sequence ID" value="NZ_JADLSC010000006.1"/>
</dbReference>
<proteinExistence type="predicted"/>
<evidence type="ECO:0000313" key="6">
    <source>
        <dbReference type="Proteomes" id="UP000308349"/>
    </source>
</evidence>
<name>A0A5R8PDG4_9NOCA</name>
<keyword evidence="2" id="KW-1133">Transmembrane helix</keyword>
<keyword evidence="2" id="KW-0472">Membrane</keyword>
<accession>A0A5R8PDG4</accession>
<dbReference type="AlphaFoldDB" id="A0A5R8PDG4"/>
<evidence type="ECO:0000256" key="1">
    <source>
        <dbReference type="SAM" id="MobiDB-lite"/>
    </source>
</evidence>
<dbReference type="EMBL" id="VBUT01000012">
    <property type="protein sequence ID" value="TLF73669.1"/>
    <property type="molecule type" value="Genomic_DNA"/>
</dbReference>
<feature type="region of interest" description="Disordered" evidence="1">
    <location>
        <begin position="252"/>
        <end position="309"/>
    </location>
</feature>
<evidence type="ECO:0000313" key="3">
    <source>
        <dbReference type="EMBL" id="TLF73669.1"/>
    </source>
</evidence>
<protein>
    <submittedName>
        <fullName evidence="4">Uncharacterized protein</fullName>
    </submittedName>
</protein>
<dbReference type="Proteomes" id="UP000306378">
    <property type="component" value="Unassembled WGS sequence"/>
</dbReference>
<feature type="compositionally biased region" description="Basic and acidic residues" evidence="1">
    <location>
        <begin position="265"/>
        <end position="275"/>
    </location>
</feature>
<sequence length="309" mass="33596">MDASYRRSPNRWEDRAESPLGVMRAAFGRVADEPVPPGVARVGRAVSWGELRELLLDPSVPIEAVDAIWVRLIERSRRDGGAAVVACVGVALPMLAGLTRRVAKSWMRSREEVEATVVAGFVAELARVDLGRPFVLHRIGWATYRCARAWALADQAAPRPDADLTGAGEHHPAGRHIGAAPAGHPELVLADAVAEGVITPKAAELIAATRLERRSLTMVAAERGASYKALQQVRRRAERKLATWLTDRAHDRSELVSPPPHHAAARRERGGRDRVSVLNTHPPFRVSECGRPSAGPAQPADMEVNRRCA</sequence>
<gene>
    <name evidence="3" type="ORF">FEK34_26640</name>
    <name evidence="4" type="ORF">FEK35_13640</name>
</gene>
<evidence type="ECO:0000313" key="5">
    <source>
        <dbReference type="Proteomes" id="UP000306378"/>
    </source>
</evidence>
<comment type="caution">
    <text evidence="4">The sequence shown here is derived from an EMBL/GenBank/DDBJ whole genome shotgun (WGS) entry which is preliminary data.</text>
</comment>